<dbReference type="InterPro" id="IPR010982">
    <property type="entry name" value="Lambda_DNA-bd_dom_sf"/>
</dbReference>
<name>A0ABX7E1J6_9BACI</name>
<gene>
    <name evidence="1" type="ORF">I5776_00880</name>
</gene>
<proteinExistence type="predicted"/>
<dbReference type="RefSeq" id="WP_202778575.1">
    <property type="nucleotide sequence ID" value="NZ_CP065425.1"/>
</dbReference>
<dbReference type="InterPro" id="IPR001387">
    <property type="entry name" value="Cro/C1-type_HTH"/>
</dbReference>
<dbReference type="Proteomes" id="UP000595691">
    <property type="component" value="Chromosome"/>
</dbReference>
<protein>
    <recommendedName>
        <fullName evidence="3">HTH cro/C1-type domain-containing protein</fullName>
    </recommendedName>
</protein>
<sequence length="345" mass="41199">MLDFEQFLYKEIGLKIRNYRKQELKLTQDELSAMLQTQKFTNIDKFRISAIENGKSHKGKNPYLLTDQQIETFSSMMGYDRKEFIFGDYNTRKVNVKIFLLALIMNSEKNKENNYIIPFMSFLFIYKNKKDIMNVLYKNEVTGGNETVDKYFSGIVNAKTKLEEIYPFFANEKVYEKFQNFLNEPFSKIELLSNLLIKLMFGDYEFVKYYLVRIQEICEEDNSNEVAYSFLENKGMIAGRLIGNKNGLYIFVNAFEKLWKRHEETFVEYFNEHLFNNVNKTNFKFKHLNNDLFNNVATSEHFSSLLFSLLEKDRFSIETSDGHYLFYQHMLNKYEDKEVEDSIEF</sequence>
<reference evidence="1 2" key="1">
    <citation type="submission" date="2020-11" db="EMBL/GenBank/DDBJ databases">
        <title>Taxonomic evaluation of the Bacillus sporothermodurans group of bacteria based on whole genome sequences.</title>
        <authorList>
            <person name="Fiedler G."/>
            <person name="Herbstmann A.-D."/>
            <person name="Doll E."/>
            <person name="Wenning M."/>
            <person name="Brinks E."/>
            <person name="Kabisch J."/>
            <person name="Breitenwieser F."/>
            <person name="Lappann M."/>
            <person name="Boehnlein C."/>
            <person name="Franz C."/>
        </authorList>
    </citation>
    <scope>NUCLEOTIDE SEQUENCE [LARGE SCALE GENOMIC DNA]</scope>
    <source>
        <strain evidence="1 2">JCM 19841</strain>
    </source>
</reference>
<evidence type="ECO:0000313" key="2">
    <source>
        <dbReference type="Proteomes" id="UP000595691"/>
    </source>
</evidence>
<keyword evidence="2" id="KW-1185">Reference proteome</keyword>
<accession>A0ABX7E1J6</accession>
<organism evidence="1 2">
    <name type="scientific">Heyndrickxia vini</name>
    <dbReference type="NCBI Taxonomy" id="1476025"/>
    <lineage>
        <taxon>Bacteria</taxon>
        <taxon>Bacillati</taxon>
        <taxon>Bacillota</taxon>
        <taxon>Bacilli</taxon>
        <taxon>Bacillales</taxon>
        <taxon>Bacillaceae</taxon>
        <taxon>Heyndrickxia</taxon>
    </lineage>
</organism>
<evidence type="ECO:0000313" key="1">
    <source>
        <dbReference type="EMBL" id="QQZ09588.1"/>
    </source>
</evidence>
<evidence type="ECO:0008006" key="3">
    <source>
        <dbReference type="Google" id="ProtNLM"/>
    </source>
</evidence>
<dbReference type="CDD" id="cd00093">
    <property type="entry name" value="HTH_XRE"/>
    <property type="match status" value="1"/>
</dbReference>
<dbReference type="Gene3D" id="1.10.260.40">
    <property type="entry name" value="lambda repressor-like DNA-binding domains"/>
    <property type="match status" value="1"/>
</dbReference>
<dbReference type="EMBL" id="CP065425">
    <property type="protein sequence ID" value="QQZ09588.1"/>
    <property type="molecule type" value="Genomic_DNA"/>
</dbReference>